<keyword evidence="1" id="KW-0812">Transmembrane</keyword>
<feature type="domain" description="DUF7927" evidence="2">
    <location>
        <begin position="624"/>
        <end position="748"/>
    </location>
</feature>
<dbReference type="Proteomes" id="UP001500622">
    <property type="component" value="Unassembled WGS sequence"/>
</dbReference>
<sequence>MKEQLLKTVWGLRGRPRRGAAGVGPVDAALWDRGRAGFRALAIMMPFALVLGFFTLGGVASPARAETNTAPSYGAAISTANSNTFYAYVDEGETLDLSFVLRHGAADGQQRGVEYTVTDPSGAVLWTCAQPADAQPGDTCETTGLTGAPGAWKIEVVAETGDGLTAYEWSIDVRDGGGTAVPGRVWANQYVTHQENDAAVADLRYWLVNDSGYIYDTRLNDYNGIGSVIAADAVGNVATAGGCDALYRSVQSSDAVASGECGTYRIFFDEPSADLPASAPSVDGTLTVLPPILTEDDLAVDDLAFTPDAARSAAGTFSHSISPRFVGSYWLEIDTDGDGAYVGPADRRIQLAADGSGSYDYAFDGEDGQGNAIAQCTTLNARVFYDRVGEIHVLNQDVEGRAGGISMTRLNGGGAPDSTVYWDDTQLQPGPENTTNPTPVVDGTAGVDSSAGVHGWDFSYTSWGNARTIDDWAYDPVELATGEIAISGGCLTVEKTSDAGENSQAGDVVTYTVDVTNVGDSAYTADEPATLTDDLSDVLDDASYNDDAAVTFSGGSASDAPTVADGTLTWSGPLEPGETATITYSVTLERGGDRTVTNQACIPEEQAQDPASVCVSTTTELPALEVTKTADTTELPGVGETVTYTVTGTNIGPGDYTADDPAYVFDDLTDVRDDATLDEASLAADVGDDPAYSEPVISWSGPLTAGESVTITYEVTYTGTGDFRLVNVAWEPTDPEDSETPECDPADENGLDPVTGESCGRVEIPAALLDVAKSVNPEKGTAVTTGEQLTYTITFSNSGEASAPVDGWVDDLTPVLDDAQVVSQPASADLTVSEIADGRFTVDGSVPAGESYTVTYVVEVLPDGERGDDVLANFVFPEDEVPDDPPDPQDCADDDPLCTYNPVPEIVDSKSVDPESGTTVQAGQELTYTLTFSNTGAGEGEVDRVDDLTHLLDDAEVISVPSASDDALSVSEVADGRYSITGTLEPGQTETVTYTVQVLPADEIGDHQLANFLLDPEDVTPDDPGQCEEGDEDCTYNPVSHVTVVKSSDPASGTELEDGQQVTYTLTFTNTGAATGDVDHTDHMAGVLDDAAIVSGPEASDMSFAIIDGGDEYTIQGSLEPSATVTVSYTVEVREWDEQGDHQLGNFVTVSGDEPPETCVDGSPLCTEHPVDPPPSPSPVPEGLPDTGARAVLLPLLGGLLLIGTGGTLMSLRRRGLSGQES</sequence>
<keyword evidence="4" id="KW-1185">Reference proteome</keyword>
<organism evidence="3 4">
    <name type="scientific">Georgenia halophila</name>
    <dbReference type="NCBI Taxonomy" id="620889"/>
    <lineage>
        <taxon>Bacteria</taxon>
        <taxon>Bacillati</taxon>
        <taxon>Actinomycetota</taxon>
        <taxon>Actinomycetes</taxon>
        <taxon>Micrococcales</taxon>
        <taxon>Bogoriellaceae</taxon>
        <taxon>Georgenia</taxon>
    </lineage>
</organism>
<evidence type="ECO:0000256" key="1">
    <source>
        <dbReference type="SAM" id="Phobius"/>
    </source>
</evidence>
<keyword evidence="1" id="KW-1133">Transmembrane helix</keyword>
<comment type="caution">
    <text evidence="3">The sequence shown here is derived from an EMBL/GenBank/DDBJ whole genome shotgun (WGS) entry which is preliminary data.</text>
</comment>
<feature type="transmembrane region" description="Helical" evidence="1">
    <location>
        <begin position="40"/>
        <end position="60"/>
    </location>
</feature>
<evidence type="ECO:0000313" key="3">
    <source>
        <dbReference type="EMBL" id="GAA4425831.1"/>
    </source>
</evidence>
<name>A0ABP8LA86_9MICO</name>
<dbReference type="EMBL" id="BAABGN010000011">
    <property type="protein sequence ID" value="GAA4425831.1"/>
    <property type="molecule type" value="Genomic_DNA"/>
</dbReference>
<dbReference type="InterPro" id="IPR013783">
    <property type="entry name" value="Ig-like_fold"/>
</dbReference>
<accession>A0ABP8LA86</accession>
<feature type="domain" description="DUF7927" evidence="2">
    <location>
        <begin position="906"/>
        <end position="1039"/>
    </location>
</feature>
<reference evidence="4" key="1">
    <citation type="journal article" date="2019" name="Int. J. Syst. Evol. Microbiol.">
        <title>The Global Catalogue of Microorganisms (GCM) 10K type strain sequencing project: providing services to taxonomists for standard genome sequencing and annotation.</title>
        <authorList>
            <consortium name="The Broad Institute Genomics Platform"/>
            <consortium name="The Broad Institute Genome Sequencing Center for Infectious Disease"/>
            <person name="Wu L."/>
            <person name="Ma J."/>
        </authorList>
    </citation>
    <scope>NUCLEOTIDE SEQUENCE [LARGE SCALE GENOMIC DNA]</scope>
    <source>
        <strain evidence="4">JCM 17810</strain>
    </source>
</reference>
<proteinExistence type="predicted"/>
<evidence type="ECO:0000313" key="4">
    <source>
        <dbReference type="Proteomes" id="UP001500622"/>
    </source>
</evidence>
<dbReference type="Gene3D" id="2.60.40.10">
    <property type="entry name" value="Immunoglobulins"/>
    <property type="match status" value="1"/>
</dbReference>
<dbReference type="PANTHER" id="PTHR34819">
    <property type="entry name" value="LARGE CYSTEINE-RICH PERIPLASMIC PROTEIN OMCB"/>
    <property type="match status" value="1"/>
</dbReference>
<feature type="domain" description="DUF7927" evidence="2">
    <location>
        <begin position="769"/>
        <end position="903"/>
    </location>
</feature>
<feature type="domain" description="DUF7927" evidence="2">
    <location>
        <begin position="1042"/>
        <end position="1171"/>
    </location>
</feature>
<dbReference type="Pfam" id="PF25549">
    <property type="entry name" value="DUF7927"/>
    <property type="match status" value="5"/>
</dbReference>
<dbReference type="InterPro" id="IPR057687">
    <property type="entry name" value="DUF7927"/>
</dbReference>
<gene>
    <name evidence="3" type="ORF">GCM10023169_23880</name>
</gene>
<evidence type="ECO:0000259" key="2">
    <source>
        <dbReference type="Pfam" id="PF25549"/>
    </source>
</evidence>
<protein>
    <recommendedName>
        <fullName evidence="2">DUF7927 domain-containing protein</fullName>
    </recommendedName>
</protein>
<keyword evidence="1" id="KW-0472">Membrane</keyword>
<feature type="domain" description="DUF7927" evidence="2">
    <location>
        <begin position="491"/>
        <end position="617"/>
    </location>
</feature>
<dbReference type="PANTHER" id="PTHR34819:SF3">
    <property type="entry name" value="CELL SURFACE PROTEIN"/>
    <property type="match status" value="1"/>
</dbReference>
<dbReference type="InterPro" id="IPR051172">
    <property type="entry name" value="Chlamydia_OmcB"/>
</dbReference>